<gene>
    <name evidence="2" type="ORF">B0I18_109105</name>
</gene>
<dbReference type="Proteomes" id="UP000240572">
    <property type="component" value="Unassembled WGS sequence"/>
</dbReference>
<evidence type="ECO:0000256" key="1">
    <source>
        <dbReference type="SAM" id="SignalP"/>
    </source>
</evidence>
<evidence type="ECO:0000313" key="2">
    <source>
        <dbReference type="EMBL" id="PSK90099.1"/>
    </source>
</evidence>
<feature type="chain" id="PRO_5015145299" evidence="1">
    <location>
        <begin position="27"/>
        <end position="182"/>
    </location>
</feature>
<keyword evidence="1" id="KW-0732">Signal</keyword>
<dbReference type="EMBL" id="PYGD01000009">
    <property type="protein sequence ID" value="PSK90099.1"/>
    <property type="molecule type" value="Genomic_DNA"/>
</dbReference>
<name>A0A2P8CYQ0_9BACT</name>
<accession>A0A2P8CYQ0</accession>
<dbReference type="RefSeq" id="WP_106524440.1">
    <property type="nucleotide sequence ID" value="NZ_PYGD01000009.1"/>
</dbReference>
<comment type="caution">
    <text evidence="2">The sequence shown here is derived from an EMBL/GenBank/DDBJ whole genome shotgun (WGS) entry which is preliminary data.</text>
</comment>
<sequence length="182" mass="20297">MITSFKKTIQALLPLLILTAATTATMAQKCRYDVDKTDAFSKEQLRSTTLKIGPQTIDTRKNREVGWTMTFEQKGGNRFIAFKVIMLGKRDDVVQQGQQAYLRLANDKIIILTAETDVLPSYMTGLAVYTHYDLRFKTDAAAITALSESPATDFKLETGSREIAAELGKKGEKIMETAACFR</sequence>
<feature type="signal peptide" evidence="1">
    <location>
        <begin position="1"/>
        <end position="26"/>
    </location>
</feature>
<organism evidence="2 3">
    <name type="scientific">Taibaiella chishuiensis</name>
    <dbReference type="NCBI Taxonomy" id="1434707"/>
    <lineage>
        <taxon>Bacteria</taxon>
        <taxon>Pseudomonadati</taxon>
        <taxon>Bacteroidota</taxon>
        <taxon>Chitinophagia</taxon>
        <taxon>Chitinophagales</taxon>
        <taxon>Chitinophagaceae</taxon>
        <taxon>Taibaiella</taxon>
    </lineage>
</organism>
<evidence type="ECO:0000313" key="3">
    <source>
        <dbReference type="Proteomes" id="UP000240572"/>
    </source>
</evidence>
<proteinExistence type="predicted"/>
<keyword evidence="3" id="KW-1185">Reference proteome</keyword>
<dbReference type="AlphaFoldDB" id="A0A2P8CYQ0"/>
<protein>
    <submittedName>
        <fullName evidence="2">Uncharacterized protein</fullName>
    </submittedName>
</protein>
<reference evidence="2 3" key="1">
    <citation type="submission" date="2018-03" db="EMBL/GenBank/DDBJ databases">
        <title>Genomic Encyclopedia of Type Strains, Phase III (KMG-III): the genomes of soil and plant-associated and newly described type strains.</title>
        <authorList>
            <person name="Whitman W."/>
        </authorList>
    </citation>
    <scope>NUCLEOTIDE SEQUENCE [LARGE SCALE GENOMIC DNA]</scope>
    <source>
        <strain evidence="2 3">CGMCC 1.12700</strain>
    </source>
</reference>